<dbReference type="GO" id="GO:0000724">
    <property type="term" value="P:double-strand break repair via homologous recombination"/>
    <property type="evidence" value="ECO:0007669"/>
    <property type="project" value="TreeGrafter"/>
</dbReference>
<dbReference type="PANTHER" id="PTHR19862:SF14">
    <property type="entry name" value="WD REPEAT-CONTAINING PROTEIN 48"/>
    <property type="match status" value="1"/>
</dbReference>
<keyword evidence="1" id="KW-1133">Transmembrane helix</keyword>
<name>A0A2J7ZPF9_9CHLO</name>
<dbReference type="AlphaFoldDB" id="A0A2J7ZPF9"/>
<evidence type="ECO:0000313" key="2">
    <source>
        <dbReference type="EMBL" id="PNH02141.1"/>
    </source>
</evidence>
<feature type="transmembrane region" description="Helical" evidence="1">
    <location>
        <begin position="102"/>
        <end position="126"/>
    </location>
</feature>
<keyword evidence="3" id="KW-1185">Reference proteome</keyword>
<reference evidence="2 3" key="1">
    <citation type="journal article" date="2017" name="Mol. Biol. Evol.">
        <title>The 4-celled Tetrabaena socialis nuclear genome reveals the essential components for genetic control of cell number at the origin of multicellularity in the volvocine lineage.</title>
        <authorList>
            <person name="Featherston J."/>
            <person name="Arakaki Y."/>
            <person name="Hanschen E.R."/>
            <person name="Ferris P.J."/>
            <person name="Michod R.E."/>
            <person name="Olson B.J.S.C."/>
            <person name="Nozaki H."/>
            <person name="Durand P.M."/>
        </authorList>
    </citation>
    <scope>NUCLEOTIDE SEQUENCE [LARGE SCALE GENOMIC DNA]</scope>
    <source>
        <strain evidence="2 3">NIES-571</strain>
    </source>
</reference>
<gene>
    <name evidence="2" type="ORF">TSOC_011905</name>
</gene>
<feature type="transmembrane region" description="Helical" evidence="1">
    <location>
        <begin position="6"/>
        <end position="23"/>
    </location>
</feature>
<proteinExistence type="predicted"/>
<protein>
    <submittedName>
        <fullName evidence="2">Uncharacterized protein</fullName>
    </submittedName>
</protein>
<keyword evidence="1" id="KW-0812">Transmembrane</keyword>
<dbReference type="GO" id="GO:0043130">
    <property type="term" value="F:ubiquitin binding"/>
    <property type="evidence" value="ECO:0007669"/>
    <property type="project" value="TreeGrafter"/>
</dbReference>
<dbReference type="OrthoDB" id="548080at2759"/>
<keyword evidence="1" id="KW-0472">Membrane</keyword>
<dbReference type="PANTHER" id="PTHR19862">
    <property type="entry name" value="WD REPEAT-CONTAINING PROTEIN 48"/>
    <property type="match status" value="1"/>
</dbReference>
<dbReference type="Proteomes" id="UP000236333">
    <property type="component" value="Unassembled WGS sequence"/>
</dbReference>
<comment type="caution">
    <text evidence="2">The sequence shown here is derived from an EMBL/GenBank/DDBJ whole genome shotgun (WGS) entry which is preliminary data.</text>
</comment>
<evidence type="ECO:0000313" key="3">
    <source>
        <dbReference type="Proteomes" id="UP000236333"/>
    </source>
</evidence>
<evidence type="ECO:0000256" key="1">
    <source>
        <dbReference type="SAM" id="Phobius"/>
    </source>
</evidence>
<organism evidence="2 3">
    <name type="scientific">Tetrabaena socialis</name>
    <dbReference type="NCBI Taxonomy" id="47790"/>
    <lineage>
        <taxon>Eukaryota</taxon>
        <taxon>Viridiplantae</taxon>
        <taxon>Chlorophyta</taxon>
        <taxon>core chlorophytes</taxon>
        <taxon>Chlorophyceae</taxon>
        <taxon>CS clade</taxon>
        <taxon>Chlamydomonadales</taxon>
        <taxon>Tetrabaenaceae</taxon>
        <taxon>Tetrabaena</taxon>
    </lineage>
</organism>
<dbReference type="InterPro" id="IPR051246">
    <property type="entry name" value="WDR48"/>
</dbReference>
<sequence length="255" mass="27597">MGLAILSFLGNVALVMFMSYFNLQENYSLDHGPEAIEAIDKVETSDVLKYFIIIARLPIPYPSPITRMAATLHAATGAESVAFSYSCLFPKHDSAGQARSQLLGALLTPCVVVAISLGIWASRYYFCLNRAVLRRSRKLRASSITGHADSLVSYAGGSAPNDPPSSNDQLTQLGHAVTLKRNTTVIMADNIVSTESSSPVFQTAHMQGKVIRSAGRVLLQKLKQGSIARTLQQLDKTQALSEQLGIVLMIAVFIL</sequence>
<accession>A0A2J7ZPF9</accession>
<dbReference type="EMBL" id="PGGS01000715">
    <property type="protein sequence ID" value="PNH02141.1"/>
    <property type="molecule type" value="Genomic_DNA"/>
</dbReference>